<name>A0A225UCB7_9STRA</name>
<keyword evidence="2" id="KW-1185">Reference proteome</keyword>
<evidence type="ECO:0000313" key="1">
    <source>
        <dbReference type="EMBL" id="OWY90266.1"/>
    </source>
</evidence>
<feature type="non-terminal residue" evidence="1">
    <location>
        <position position="1"/>
    </location>
</feature>
<accession>A0A225UCB7</accession>
<gene>
    <name evidence="1" type="ORF">PHMEG_00041690</name>
</gene>
<organism evidence="1 2">
    <name type="scientific">Phytophthora megakarya</name>
    <dbReference type="NCBI Taxonomy" id="4795"/>
    <lineage>
        <taxon>Eukaryota</taxon>
        <taxon>Sar</taxon>
        <taxon>Stramenopiles</taxon>
        <taxon>Oomycota</taxon>
        <taxon>Peronosporomycetes</taxon>
        <taxon>Peronosporales</taxon>
        <taxon>Peronosporaceae</taxon>
        <taxon>Phytophthora</taxon>
    </lineage>
</organism>
<dbReference type="AlphaFoldDB" id="A0A225UCB7"/>
<sequence>SVYLRVGQSLGKLKDRYIHFGEGADQLCGRMIAGLPFDSERFGVLPPHFSPELLSQMTMDL</sequence>
<protein>
    <submittedName>
        <fullName evidence="1">Uncharacterized protein</fullName>
    </submittedName>
</protein>
<proteinExistence type="predicted"/>
<comment type="caution">
    <text evidence="1">The sequence shown here is derived from an EMBL/GenBank/DDBJ whole genome shotgun (WGS) entry which is preliminary data.</text>
</comment>
<evidence type="ECO:0000313" key="2">
    <source>
        <dbReference type="Proteomes" id="UP000198211"/>
    </source>
</evidence>
<reference evidence="2" key="1">
    <citation type="submission" date="2017-03" db="EMBL/GenBank/DDBJ databases">
        <title>Phytopthora megakarya and P. palmivora, two closely related causual agents of cacao black pod achieved similar genome size and gene model numbers by different mechanisms.</title>
        <authorList>
            <person name="Ali S."/>
            <person name="Shao J."/>
            <person name="Larry D.J."/>
            <person name="Kronmiller B."/>
            <person name="Shen D."/>
            <person name="Strem M.D."/>
            <person name="Melnick R.L."/>
            <person name="Guiltinan M.J."/>
            <person name="Tyler B.M."/>
            <person name="Meinhardt L.W."/>
            <person name="Bailey B.A."/>
        </authorList>
    </citation>
    <scope>NUCLEOTIDE SEQUENCE [LARGE SCALE GENOMIC DNA]</scope>
    <source>
        <strain evidence="2">zdho120</strain>
    </source>
</reference>
<dbReference type="EMBL" id="NBNE01023442">
    <property type="protein sequence ID" value="OWY90266.1"/>
    <property type="molecule type" value="Genomic_DNA"/>
</dbReference>
<dbReference type="Proteomes" id="UP000198211">
    <property type="component" value="Unassembled WGS sequence"/>
</dbReference>
<dbReference type="OrthoDB" id="121240at2759"/>